<name>A0A3N2QY83_9RHOB</name>
<dbReference type="GO" id="GO:0005886">
    <property type="term" value="C:plasma membrane"/>
    <property type="evidence" value="ECO:0007669"/>
    <property type="project" value="UniProtKB-SubCell"/>
</dbReference>
<dbReference type="OrthoDB" id="9799219at2"/>
<dbReference type="PANTHER" id="PTHR34583:SF2">
    <property type="entry name" value="ANTIPORTER SUBUNIT MNHC2-RELATED"/>
    <property type="match status" value="1"/>
</dbReference>
<evidence type="ECO:0000313" key="9">
    <source>
        <dbReference type="Proteomes" id="UP000268016"/>
    </source>
</evidence>
<sequence length="101" mass="10074">MSGVTLYALTGAALVGTGFFGLIAARHLLRRVLAFNLIGSGLFVYLGAAGARGGEADPVPQALIITGIVVALSASALAVGLIVALARARGRAMLPEEDVGG</sequence>
<gene>
    <name evidence="8" type="ORF">EAT49_12645</name>
</gene>
<organism evidence="8 9">
    <name type="scientific">Histidinibacterium lentulum</name>
    <dbReference type="NCBI Taxonomy" id="2480588"/>
    <lineage>
        <taxon>Bacteria</taxon>
        <taxon>Pseudomonadati</taxon>
        <taxon>Pseudomonadota</taxon>
        <taxon>Alphaproteobacteria</taxon>
        <taxon>Rhodobacterales</taxon>
        <taxon>Paracoccaceae</taxon>
        <taxon>Histidinibacterium</taxon>
    </lineage>
</organism>
<evidence type="ECO:0000256" key="7">
    <source>
        <dbReference type="SAM" id="Phobius"/>
    </source>
</evidence>
<evidence type="ECO:0000256" key="4">
    <source>
        <dbReference type="ARBA" id="ARBA00022692"/>
    </source>
</evidence>
<protein>
    <submittedName>
        <fullName evidence="8">Na+/H+ antiporter subunit C</fullName>
    </submittedName>
</protein>
<proteinExistence type="inferred from homology"/>
<dbReference type="RefSeq" id="WP_123642698.1">
    <property type="nucleotide sequence ID" value="NZ_ML119086.1"/>
</dbReference>
<evidence type="ECO:0000256" key="5">
    <source>
        <dbReference type="ARBA" id="ARBA00022989"/>
    </source>
</evidence>
<dbReference type="PANTHER" id="PTHR34583">
    <property type="entry name" value="ANTIPORTER SUBUNIT MNHC2-RELATED"/>
    <property type="match status" value="1"/>
</dbReference>
<dbReference type="Gene3D" id="1.10.287.3510">
    <property type="match status" value="1"/>
</dbReference>
<feature type="transmembrane region" description="Helical" evidence="7">
    <location>
        <begin position="32"/>
        <end position="51"/>
    </location>
</feature>
<dbReference type="AlphaFoldDB" id="A0A3N2QY83"/>
<reference evidence="8 9" key="1">
    <citation type="submission" date="2018-10" db="EMBL/GenBank/DDBJ databases">
        <title>Histidinibacterium lentulum gen. nov., sp. nov., a marine bacterium from the culture broth of Picochlorum sp. 122.</title>
        <authorList>
            <person name="Wang G."/>
        </authorList>
    </citation>
    <scope>NUCLEOTIDE SEQUENCE [LARGE SCALE GENOMIC DNA]</scope>
    <source>
        <strain evidence="8 9">B17</strain>
    </source>
</reference>
<comment type="caution">
    <text evidence="8">The sequence shown here is derived from an EMBL/GenBank/DDBJ whole genome shotgun (WGS) entry which is preliminary data.</text>
</comment>
<evidence type="ECO:0000313" key="8">
    <source>
        <dbReference type="EMBL" id="ROU00150.1"/>
    </source>
</evidence>
<keyword evidence="3" id="KW-1003">Cell membrane</keyword>
<dbReference type="InterPro" id="IPR039428">
    <property type="entry name" value="NUOK/Mnh_C1-like"/>
</dbReference>
<comment type="similarity">
    <text evidence="2">Belongs to the CPA3 antiporters (TC 2.A.63) subunit C family.</text>
</comment>
<evidence type="ECO:0000256" key="3">
    <source>
        <dbReference type="ARBA" id="ARBA00022475"/>
    </source>
</evidence>
<keyword evidence="6 7" id="KW-0472">Membrane</keyword>
<dbReference type="EMBL" id="RDRB01000006">
    <property type="protein sequence ID" value="ROU00150.1"/>
    <property type="molecule type" value="Genomic_DNA"/>
</dbReference>
<dbReference type="Pfam" id="PF00420">
    <property type="entry name" value="Oxidored_q2"/>
    <property type="match status" value="1"/>
</dbReference>
<keyword evidence="5 7" id="KW-1133">Transmembrane helix</keyword>
<dbReference type="InterPro" id="IPR050601">
    <property type="entry name" value="CPA3_antiporter_subunitC"/>
</dbReference>
<feature type="transmembrane region" description="Helical" evidence="7">
    <location>
        <begin position="63"/>
        <end position="86"/>
    </location>
</feature>
<dbReference type="Proteomes" id="UP000268016">
    <property type="component" value="Unassembled WGS sequence"/>
</dbReference>
<evidence type="ECO:0000256" key="1">
    <source>
        <dbReference type="ARBA" id="ARBA00004651"/>
    </source>
</evidence>
<accession>A0A3N2QY83</accession>
<keyword evidence="9" id="KW-1185">Reference proteome</keyword>
<keyword evidence="4 7" id="KW-0812">Transmembrane</keyword>
<feature type="transmembrane region" description="Helical" evidence="7">
    <location>
        <begin position="6"/>
        <end position="25"/>
    </location>
</feature>
<evidence type="ECO:0000256" key="2">
    <source>
        <dbReference type="ARBA" id="ARBA00010388"/>
    </source>
</evidence>
<comment type="subcellular location">
    <subcellularLocation>
        <location evidence="1">Cell membrane</location>
        <topology evidence="1">Multi-pass membrane protein</topology>
    </subcellularLocation>
</comment>
<evidence type="ECO:0000256" key="6">
    <source>
        <dbReference type="ARBA" id="ARBA00023136"/>
    </source>
</evidence>